<dbReference type="Proteomes" id="UP000093111">
    <property type="component" value="Unassembled WGS sequence"/>
</dbReference>
<comment type="caution">
    <text evidence="3">The sequence shown here is derived from an EMBL/GenBank/DDBJ whole genome shotgun (WGS) entry which is preliminary data.</text>
</comment>
<name>A0A1C7P3X6_9HYPH</name>
<proteinExistence type="predicted"/>
<dbReference type="SUPFAM" id="SSF47413">
    <property type="entry name" value="lambda repressor-like DNA-binding domains"/>
    <property type="match status" value="1"/>
</dbReference>
<evidence type="ECO:0000313" key="4">
    <source>
        <dbReference type="Proteomes" id="UP000093111"/>
    </source>
</evidence>
<dbReference type="AlphaFoldDB" id="A0A1C7P3X6"/>
<dbReference type="PATRIC" id="fig|1612624.7.peg.1232"/>
<dbReference type="NCBIfam" id="TIGR02607">
    <property type="entry name" value="antidote_HigA"/>
    <property type="match status" value="1"/>
</dbReference>
<organism evidence="3 4">
    <name type="scientific">Pararhizobium polonicum</name>
    <dbReference type="NCBI Taxonomy" id="1612624"/>
    <lineage>
        <taxon>Bacteria</taxon>
        <taxon>Pseudomonadati</taxon>
        <taxon>Pseudomonadota</taxon>
        <taxon>Alphaproteobacteria</taxon>
        <taxon>Hyphomicrobiales</taxon>
        <taxon>Rhizobiaceae</taxon>
        <taxon>Rhizobium/Agrobacterium group</taxon>
        <taxon>Pararhizobium</taxon>
    </lineage>
</organism>
<evidence type="ECO:0000313" key="3">
    <source>
        <dbReference type="EMBL" id="OBZ95929.1"/>
    </source>
</evidence>
<dbReference type="SMART" id="SM00530">
    <property type="entry name" value="HTH_XRE"/>
    <property type="match status" value="1"/>
</dbReference>
<dbReference type="GO" id="GO:0003677">
    <property type="term" value="F:DNA binding"/>
    <property type="evidence" value="ECO:0007669"/>
    <property type="project" value="UniProtKB-KW"/>
</dbReference>
<dbReference type="EMBL" id="LGLV01000005">
    <property type="protein sequence ID" value="OBZ95929.1"/>
    <property type="molecule type" value="Genomic_DNA"/>
</dbReference>
<dbReference type="CDD" id="cd00093">
    <property type="entry name" value="HTH_XRE"/>
    <property type="match status" value="1"/>
</dbReference>
<evidence type="ECO:0000256" key="1">
    <source>
        <dbReference type="ARBA" id="ARBA00023125"/>
    </source>
</evidence>
<dbReference type="OrthoDB" id="3174593at2"/>
<dbReference type="InterPro" id="IPR010982">
    <property type="entry name" value="Lambda_DNA-bd_dom_sf"/>
</dbReference>
<dbReference type="PANTHER" id="PTHR36924:SF1">
    <property type="entry name" value="ANTITOXIN HIGA-1"/>
    <property type="match status" value="1"/>
</dbReference>
<sequence length="105" mass="11740">MSKSQTIIDADLLANPHPGEILLHDFLVPMALSQNGLARAIHVPPRRINEIVLGKRIVTADTDLRLARYFGLSEGFFLRLQTDHDLMETRRELGGALDRITPRAA</sequence>
<dbReference type="Gene3D" id="1.10.260.40">
    <property type="entry name" value="lambda repressor-like DNA-binding domains"/>
    <property type="match status" value="1"/>
</dbReference>
<protein>
    <submittedName>
        <fullName evidence="3">XRE family transcriptional regulator</fullName>
    </submittedName>
</protein>
<gene>
    <name evidence="3" type="ORF">ADU59_05885</name>
</gene>
<dbReference type="InterPro" id="IPR013430">
    <property type="entry name" value="Toxin_antidote_HigA"/>
</dbReference>
<dbReference type="InterPro" id="IPR001387">
    <property type="entry name" value="Cro/C1-type_HTH"/>
</dbReference>
<evidence type="ECO:0000259" key="2">
    <source>
        <dbReference type="PROSITE" id="PS50943"/>
    </source>
</evidence>
<dbReference type="STRING" id="1612624.ADU59_05885"/>
<reference evidence="3 4" key="1">
    <citation type="journal article" date="2016" name="Syst. Appl. Microbiol.">
        <title>Pararhizobium polonicum sp. nov. isolated from tumors on stone fruit rootstocks.</title>
        <authorList>
            <person name="Pulawska J."/>
            <person name="Kuzmanovic N."/>
            <person name="Willems A."/>
            <person name="Pothier J.F."/>
        </authorList>
    </citation>
    <scope>NUCLEOTIDE SEQUENCE [LARGE SCALE GENOMIC DNA]</scope>
    <source>
        <strain evidence="3 4">F5.1</strain>
    </source>
</reference>
<feature type="domain" description="HTH cro/C1-type" evidence="2">
    <location>
        <begin position="32"/>
        <end position="77"/>
    </location>
</feature>
<accession>A0A1C7P3X6</accession>
<dbReference type="PANTHER" id="PTHR36924">
    <property type="entry name" value="ANTITOXIN HIGA-1"/>
    <property type="match status" value="1"/>
</dbReference>
<keyword evidence="1" id="KW-0238">DNA-binding</keyword>
<dbReference type="Pfam" id="PF01381">
    <property type="entry name" value="HTH_3"/>
    <property type="match status" value="1"/>
</dbReference>
<dbReference type="RefSeq" id="WP_068952701.1">
    <property type="nucleotide sequence ID" value="NZ_LGLV01000005.1"/>
</dbReference>
<keyword evidence="4" id="KW-1185">Reference proteome</keyword>
<dbReference type="PROSITE" id="PS50943">
    <property type="entry name" value="HTH_CROC1"/>
    <property type="match status" value="1"/>
</dbReference>